<evidence type="ECO:0000313" key="2">
    <source>
        <dbReference type="Proteomes" id="UP001567538"/>
    </source>
</evidence>
<protein>
    <submittedName>
        <fullName evidence="1">Uncharacterized protein</fullName>
    </submittedName>
</protein>
<dbReference type="AlphaFoldDB" id="A0ABD1I4K8"/>
<dbReference type="EMBL" id="JBEAFC010000003">
    <property type="protein sequence ID" value="KAL1563270.1"/>
    <property type="molecule type" value="Genomic_DNA"/>
</dbReference>
<reference evidence="1 2" key="1">
    <citation type="submission" date="2024-06" db="EMBL/GenBank/DDBJ databases">
        <title>A chromosome level genome sequence of Diviner's sage (Salvia divinorum).</title>
        <authorList>
            <person name="Ford S.A."/>
            <person name="Ro D.-K."/>
            <person name="Ness R.W."/>
            <person name="Phillips M.A."/>
        </authorList>
    </citation>
    <scope>NUCLEOTIDE SEQUENCE [LARGE SCALE GENOMIC DNA]</scope>
    <source>
        <strain evidence="1">SAF-2024a</strain>
        <tissue evidence="1">Leaf</tissue>
    </source>
</reference>
<gene>
    <name evidence="1" type="ORF">AAHA92_05757</name>
</gene>
<evidence type="ECO:0000313" key="1">
    <source>
        <dbReference type="EMBL" id="KAL1563270.1"/>
    </source>
</evidence>
<organism evidence="1 2">
    <name type="scientific">Salvia divinorum</name>
    <name type="common">Maria pastora</name>
    <name type="synonym">Diviner's sage</name>
    <dbReference type="NCBI Taxonomy" id="28513"/>
    <lineage>
        <taxon>Eukaryota</taxon>
        <taxon>Viridiplantae</taxon>
        <taxon>Streptophyta</taxon>
        <taxon>Embryophyta</taxon>
        <taxon>Tracheophyta</taxon>
        <taxon>Spermatophyta</taxon>
        <taxon>Magnoliopsida</taxon>
        <taxon>eudicotyledons</taxon>
        <taxon>Gunneridae</taxon>
        <taxon>Pentapetalae</taxon>
        <taxon>asterids</taxon>
        <taxon>lamiids</taxon>
        <taxon>Lamiales</taxon>
        <taxon>Lamiaceae</taxon>
        <taxon>Nepetoideae</taxon>
        <taxon>Mentheae</taxon>
        <taxon>Salviinae</taxon>
        <taxon>Salvia</taxon>
        <taxon>Salvia subgen. Calosphace</taxon>
    </lineage>
</organism>
<keyword evidence="2" id="KW-1185">Reference proteome</keyword>
<name>A0ABD1I4K8_SALDI</name>
<comment type="caution">
    <text evidence="1">The sequence shown here is derived from an EMBL/GenBank/DDBJ whole genome shotgun (WGS) entry which is preliminary data.</text>
</comment>
<accession>A0ABD1I4K8</accession>
<proteinExistence type="predicted"/>
<dbReference type="Proteomes" id="UP001567538">
    <property type="component" value="Unassembled WGS sequence"/>
</dbReference>
<sequence length="87" mass="9550">MGEEGVPIPDIQRKPRLLITLILSSWSGLPLTENRDAELNTMRKSMGSTDKELCSFPAQQDGKFKVFDSPFGNDLVPVIPTCAEVDG</sequence>